<evidence type="ECO:0000313" key="11">
    <source>
        <dbReference type="Proteomes" id="UP001152747"/>
    </source>
</evidence>
<keyword evidence="5 8" id="KW-1133">Transmembrane helix</keyword>
<evidence type="ECO:0000313" key="10">
    <source>
        <dbReference type="EMBL" id="CAI5444010.1"/>
    </source>
</evidence>
<evidence type="ECO:0000256" key="3">
    <source>
        <dbReference type="ARBA" id="ARBA00022692"/>
    </source>
</evidence>
<keyword evidence="7" id="KW-0325">Glycoprotein</keyword>
<reference evidence="10" key="1">
    <citation type="submission" date="2022-11" db="EMBL/GenBank/DDBJ databases">
        <authorList>
            <person name="Kikuchi T."/>
        </authorList>
    </citation>
    <scope>NUCLEOTIDE SEQUENCE</scope>
    <source>
        <strain evidence="10">PS1010</strain>
    </source>
</reference>
<dbReference type="EMBL" id="CANHGI010000003">
    <property type="protein sequence ID" value="CAI5444010.1"/>
    <property type="molecule type" value="Genomic_DNA"/>
</dbReference>
<keyword evidence="3 8" id="KW-0812">Transmembrane</keyword>
<dbReference type="OrthoDB" id="5804096at2759"/>
<evidence type="ECO:0000256" key="2">
    <source>
        <dbReference type="ARBA" id="ARBA00008284"/>
    </source>
</evidence>
<keyword evidence="4" id="KW-0732">Signal</keyword>
<sequence>MRKAATRGKNQYSYPTALILSVFLGFFGIDRIYLGYYAVGLLKMFSLGPADGSPYFMPFFGPKIAPISEAYNLTSFLYI</sequence>
<evidence type="ECO:0000256" key="8">
    <source>
        <dbReference type="SAM" id="Phobius"/>
    </source>
</evidence>
<accession>A0A9P1N135</accession>
<dbReference type="GO" id="GO:0016020">
    <property type="term" value="C:membrane"/>
    <property type="evidence" value="ECO:0007669"/>
    <property type="project" value="UniProtKB-SubCell"/>
</dbReference>
<keyword evidence="6 8" id="KW-0472">Membrane</keyword>
<feature type="domain" description="TM2" evidence="9">
    <location>
        <begin position="11"/>
        <end position="56"/>
    </location>
</feature>
<dbReference type="PANTHER" id="PTHR21016:SF1">
    <property type="entry name" value="TM2 DOMAIN-CONTAINING PROTEIN 1"/>
    <property type="match status" value="1"/>
</dbReference>
<dbReference type="AlphaFoldDB" id="A0A9P1N135"/>
<proteinExistence type="inferred from homology"/>
<name>A0A9P1N135_9PELO</name>
<comment type="similarity">
    <text evidence="2">Belongs to the TM2 family.</text>
</comment>
<evidence type="ECO:0000256" key="7">
    <source>
        <dbReference type="ARBA" id="ARBA00023180"/>
    </source>
</evidence>
<comment type="caution">
    <text evidence="10">The sequence shown here is derived from an EMBL/GenBank/DDBJ whole genome shotgun (WGS) entry which is preliminary data.</text>
</comment>
<comment type="subcellular location">
    <subcellularLocation>
        <location evidence="1">Membrane</location>
        <topology evidence="1">Multi-pass membrane protein</topology>
    </subcellularLocation>
</comment>
<keyword evidence="11" id="KW-1185">Reference proteome</keyword>
<evidence type="ECO:0000259" key="9">
    <source>
        <dbReference type="Pfam" id="PF05154"/>
    </source>
</evidence>
<protein>
    <recommendedName>
        <fullName evidence="9">TM2 domain-containing protein</fullName>
    </recommendedName>
</protein>
<evidence type="ECO:0000256" key="1">
    <source>
        <dbReference type="ARBA" id="ARBA00004141"/>
    </source>
</evidence>
<dbReference type="InterPro" id="IPR050932">
    <property type="entry name" value="TM2D1-3-like"/>
</dbReference>
<evidence type="ECO:0000256" key="5">
    <source>
        <dbReference type="ARBA" id="ARBA00022989"/>
    </source>
</evidence>
<feature type="transmembrane region" description="Helical" evidence="8">
    <location>
        <begin position="12"/>
        <end position="34"/>
    </location>
</feature>
<gene>
    <name evidence="10" type="ORF">CAMP_LOCUS6647</name>
</gene>
<organism evidence="10 11">
    <name type="scientific">Caenorhabditis angaria</name>
    <dbReference type="NCBI Taxonomy" id="860376"/>
    <lineage>
        <taxon>Eukaryota</taxon>
        <taxon>Metazoa</taxon>
        <taxon>Ecdysozoa</taxon>
        <taxon>Nematoda</taxon>
        <taxon>Chromadorea</taxon>
        <taxon>Rhabditida</taxon>
        <taxon>Rhabditina</taxon>
        <taxon>Rhabditomorpha</taxon>
        <taxon>Rhabditoidea</taxon>
        <taxon>Rhabditidae</taxon>
        <taxon>Peloderinae</taxon>
        <taxon>Caenorhabditis</taxon>
    </lineage>
</organism>
<dbReference type="Pfam" id="PF05154">
    <property type="entry name" value="TM2"/>
    <property type="match status" value="1"/>
</dbReference>
<dbReference type="Proteomes" id="UP001152747">
    <property type="component" value="Unassembled WGS sequence"/>
</dbReference>
<dbReference type="PANTHER" id="PTHR21016">
    <property type="entry name" value="BETA-AMYLOID BINDING PROTEIN-RELATED"/>
    <property type="match status" value="1"/>
</dbReference>
<evidence type="ECO:0000256" key="6">
    <source>
        <dbReference type="ARBA" id="ARBA00023136"/>
    </source>
</evidence>
<evidence type="ECO:0000256" key="4">
    <source>
        <dbReference type="ARBA" id="ARBA00022729"/>
    </source>
</evidence>
<dbReference type="InterPro" id="IPR007829">
    <property type="entry name" value="TM2"/>
</dbReference>